<evidence type="ECO:0000313" key="1">
    <source>
        <dbReference type="EMBL" id="QEK51865.1"/>
    </source>
</evidence>
<proteinExistence type="predicted"/>
<organism evidence="1 2">
    <name type="scientific">Pedobacter aquae</name>
    <dbReference type="NCBI Taxonomy" id="2605747"/>
    <lineage>
        <taxon>Bacteria</taxon>
        <taxon>Pseudomonadati</taxon>
        <taxon>Bacteroidota</taxon>
        <taxon>Sphingobacteriia</taxon>
        <taxon>Sphingobacteriales</taxon>
        <taxon>Sphingobacteriaceae</taxon>
        <taxon>Pedobacter</taxon>
    </lineage>
</organism>
<dbReference type="RefSeq" id="WP_149074768.1">
    <property type="nucleotide sequence ID" value="NZ_CP043329.1"/>
</dbReference>
<protein>
    <submittedName>
        <fullName evidence="1">ABC transporter ATPase</fullName>
    </submittedName>
</protein>
<name>A0A5C0VGQ7_9SPHI</name>
<dbReference type="KEGG" id="pej:FYC62_09565"/>
<reference evidence="1 2" key="1">
    <citation type="submission" date="2019-08" db="EMBL/GenBank/DDBJ databases">
        <title>Pedobacter sp. nov., isolated from Han river, South Korea.</title>
        <authorList>
            <person name="Lee D.-H."/>
            <person name="Kim Y.-S."/>
            <person name="Hwang E.-M."/>
            <person name="Le Tran T.C."/>
            <person name="Cha C.-J."/>
        </authorList>
    </citation>
    <scope>NUCLEOTIDE SEQUENCE [LARGE SCALE GENOMIC DNA]</scope>
    <source>
        <strain evidence="1 2">CJ43</strain>
    </source>
</reference>
<dbReference type="EMBL" id="CP043329">
    <property type="protein sequence ID" value="QEK51865.1"/>
    <property type="molecule type" value="Genomic_DNA"/>
</dbReference>
<keyword evidence="2" id="KW-1185">Reference proteome</keyword>
<accession>A0A5C0VGQ7</accession>
<evidence type="ECO:0000313" key="2">
    <source>
        <dbReference type="Proteomes" id="UP000323653"/>
    </source>
</evidence>
<gene>
    <name evidence="1" type="ORF">FYC62_09565</name>
</gene>
<sequence>MEFHPLSRVWIYQSDSVFNKAQVQELEQLLADFTADWQAHQQQLKAGYEIRYNRFLVLIVDESQAGASGCSIDKSVHLMKEIQEKYQVNLFDRFNIAYKEQEEVKALSREGFESLIAEGQINQNTIVFNNLVQSYQEYQEKWECKFLDSWHNRVFSLPQGI</sequence>
<dbReference type="Proteomes" id="UP000323653">
    <property type="component" value="Chromosome"/>
</dbReference>
<dbReference type="AlphaFoldDB" id="A0A5C0VGQ7"/>